<comment type="caution">
    <text evidence="1">The sequence shown here is derived from an EMBL/GenBank/DDBJ whole genome shotgun (WGS) entry which is preliminary data.</text>
</comment>
<sequence>MNGLLLCVVFLFVCFVKPPSAPTSSLPSI</sequence>
<organism evidence="1 2">
    <name type="scientific">Salix suchowensis</name>
    <dbReference type="NCBI Taxonomy" id="1278906"/>
    <lineage>
        <taxon>Eukaryota</taxon>
        <taxon>Viridiplantae</taxon>
        <taxon>Streptophyta</taxon>
        <taxon>Embryophyta</taxon>
        <taxon>Tracheophyta</taxon>
        <taxon>Spermatophyta</taxon>
        <taxon>Magnoliopsida</taxon>
        <taxon>eudicotyledons</taxon>
        <taxon>Gunneridae</taxon>
        <taxon>Pentapetalae</taxon>
        <taxon>rosids</taxon>
        <taxon>fabids</taxon>
        <taxon>Malpighiales</taxon>
        <taxon>Salicaceae</taxon>
        <taxon>Saliceae</taxon>
        <taxon>Salix</taxon>
    </lineage>
</organism>
<proteinExistence type="predicted"/>
<dbReference type="Proteomes" id="UP001141253">
    <property type="component" value="Chromosome 19"/>
</dbReference>
<dbReference type="EMBL" id="JAPFFI010000018">
    <property type="protein sequence ID" value="KAJ6349609.1"/>
    <property type="molecule type" value="Genomic_DNA"/>
</dbReference>
<name>A0ABQ9APV4_9ROSI</name>
<evidence type="ECO:0000313" key="1">
    <source>
        <dbReference type="EMBL" id="KAJ6349609.1"/>
    </source>
</evidence>
<gene>
    <name evidence="1" type="ORF">OIU77_007065</name>
</gene>
<keyword evidence="2" id="KW-1185">Reference proteome</keyword>
<reference evidence="1" key="2">
    <citation type="journal article" date="2023" name="Int. J. Mol. Sci.">
        <title>De Novo Assembly and Annotation of 11 Diverse Shrub Willow (Salix) Genomes Reveals Novel Gene Organization in Sex-Linked Regions.</title>
        <authorList>
            <person name="Hyden B."/>
            <person name="Feng K."/>
            <person name="Yates T.B."/>
            <person name="Jawdy S."/>
            <person name="Cereghino C."/>
            <person name="Smart L.B."/>
            <person name="Muchero W."/>
        </authorList>
    </citation>
    <scope>NUCLEOTIDE SEQUENCE</scope>
    <source>
        <tissue evidence="1">Shoot tip</tissue>
    </source>
</reference>
<accession>A0ABQ9APV4</accession>
<protein>
    <submittedName>
        <fullName evidence="1">Uncharacterized protein</fullName>
    </submittedName>
</protein>
<reference evidence="1" key="1">
    <citation type="submission" date="2022-10" db="EMBL/GenBank/DDBJ databases">
        <authorList>
            <person name="Hyden B.L."/>
            <person name="Feng K."/>
            <person name="Yates T."/>
            <person name="Jawdy S."/>
            <person name="Smart L.B."/>
            <person name="Muchero W."/>
        </authorList>
    </citation>
    <scope>NUCLEOTIDE SEQUENCE</scope>
    <source>
        <tissue evidence="1">Shoot tip</tissue>
    </source>
</reference>
<evidence type="ECO:0000313" key="2">
    <source>
        <dbReference type="Proteomes" id="UP001141253"/>
    </source>
</evidence>